<reference evidence="1 2" key="1">
    <citation type="submission" date="2024-01" db="EMBL/GenBank/DDBJ databases">
        <authorList>
            <person name="Alioto T."/>
            <person name="Alioto T."/>
            <person name="Gomez Garrido J."/>
        </authorList>
    </citation>
    <scope>NUCLEOTIDE SEQUENCE [LARGE SCALE GENOMIC DNA]</scope>
</reference>
<name>A0AAV1PKP3_SCOSC</name>
<sequence>MGLAVTWCDTPQHLMGRAALHQQGPNEVRHRFSPHDHDNVKVLQHAICEMMVQDITCSADGVHGPARHQASNNTWMTLENQASIPSIDLLLTITKTPHPPLPHVVWPHTHRTTQLRWETQEATLSNIVHWDMFLLLQ</sequence>
<dbReference type="EMBL" id="CAWUFR010000189">
    <property type="protein sequence ID" value="CAK6971990.1"/>
    <property type="molecule type" value="Genomic_DNA"/>
</dbReference>
<keyword evidence="2" id="KW-1185">Reference proteome</keyword>
<dbReference type="Proteomes" id="UP001314229">
    <property type="component" value="Unassembled WGS sequence"/>
</dbReference>
<dbReference type="AlphaFoldDB" id="A0AAV1PKP3"/>
<evidence type="ECO:0000313" key="1">
    <source>
        <dbReference type="EMBL" id="CAK6971990.1"/>
    </source>
</evidence>
<gene>
    <name evidence="1" type="ORF">FSCOSCO3_A027624</name>
</gene>
<evidence type="ECO:0000313" key="2">
    <source>
        <dbReference type="Proteomes" id="UP001314229"/>
    </source>
</evidence>
<proteinExistence type="predicted"/>
<organism evidence="1 2">
    <name type="scientific">Scomber scombrus</name>
    <name type="common">Atlantic mackerel</name>
    <name type="synonym">Scomber vernalis</name>
    <dbReference type="NCBI Taxonomy" id="13677"/>
    <lineage>
        <taxon>Eukaryota</taxon>
        <taxon>Metazoa</taxon>
        <taxon>Chordata</taxon>
        <taxon>Craniata</taxon>
        <taxon>Vertebrata</taxon>
        <taxon>Euteleostomi</taxon>
        <taxon>Actinopterygii</taxon>
        <taxon>Neopterygii</taxon>
        <taxon>Teleostei</taxon>
        <taxon>Neoteleostei</taxon>
        <taxon>Acanthomorphata</taxon>
        <taxon>Pelagiaria</taxon>
        <taxon>Scombriformes</taxon>
        <taxon>Scombridae</taxon>
        <taxon>Scomber</taxon>
    </lineage>
</organism>
<protein>
    <submittedName>
        <fullName evidence="1">Uncharacterized protein</fullName>
    </submittedName>
</protein>
<accession>A0AAV1PKP3</accession>
<feature type="non-terminal residue" evidence="1">
    <location>
        <position position="137"/>
    </location>
</feature>
<comment type="caution">
    <text evidence="1">The sequence shown here is derived from an EMBL/GenBank/DDBJ whole genome shotgun (WGS) entry which is preliminary data.</text>
</comment>